<name>A0A4Y8KP41_9MICO</name>
<keyword evidence="2" id="KW-1185">Reference proteome</keyword>
<gene>
    <name evidence="1" type="ORF">E3T53_05785</name>
</gene>
<comment type="caution">
    <text evidence="1">The sequence shown here is derived from an EMBL/GenBank/DDBJ whole genome shotgun (WGS) entry which is preliminary data.</text>
</comment>
<dbReference type="OrthoDB" id="5124052at2"/>
<organism evidence="1 2">
    <name type="scientific">Cryobacterium psychrophilum</name>
    <dbReference type="NCBI Taxonomy" id="41988"/>
    <lineage>
        <taxon>Bacteria</taxon>
        <taxon>Bacillati</taxon>
        <taxon>Actinomycetota</taxon>
        <taxon>Actinomycetes</taxon>
        <taxon>Micrococcales</taxon>
        <taxon>Microbacteriaceae</taxon>
        <taxon>Cryobacterium</taxon>
    </lineage>
</organism>
<dbReference type="EMBL" id="SOHQ01000017">
    <property type="protein sequence ID" value="TFD80219.1"/>
    <property type="molecule type" value="Genomic_DNA"/>
</dbReference>
<dbReference type="RefSeq" id="WP_134173348.1">
    <property type="nucleotide sequence ID" value="NZ_SODI01000001.1"/>
</dbReference>
<accession>A0A4Y8KP41</accession>
<dbReference type="AlphaFoldDB" id="A0A4Y8KP41"/>
<evidence type="ECO:0000313" key="1">
    <source>
        <dbReference type="EMBL" id="TFD80219.1"/>
    </source>
</evidence>
<proteinExistence type="predicted"/>
<sequence>MNAPDATQQRLDPIGGLAVWPLALVTALIVVAYAVFSTLTQAGEVRYPMFAALAVVSLVGAAGLLVWASLPESAPFQAGSSLVMVGLALLAYILEQVGMWGHNASVHNDFGQIALGLLIMALAPFRPWREIALLAAAAAVVVACGAWVQAAYFATGTPALFAILATVQLLAPALAGAAYCRQVVKSIRIWQTDAQRSIRLHTEASRVSLAGLVVHQRLCDLDANVLPFLSEVLQRGSVTAVEIDRARRLADEVRGALVAETDRTWLDDLVARESAALTEIPAVVPANGAGPNGAGPLGLGVGRVHDDERRAARFTPRQRAAFGALVVMLCAQPGFDPSSLAILISSARQAESAVDADDARHSEGAAVVLLEASVALPARHLRAVVHPFVAVLRVEFSRVHVAIRGHRLTVHLDAEHSEAGYRNADRVQAGALPVAPTRNEH</sequence>
<protein>
    <submittedName>
        <fullName evidence="1">Uncharacterized protein</fullName>
    </submittedName>
</protein>
<evidence type="ECO:0000313" key="2">
    <source>
        <dbReference type="Proteomes" id="UP000298218"/>
    </source>
</evidence>
<dbReference type="Proteomes" id="UP000298218">
    <property type="component" value="Unassembled WGS sequence"/>
</dbReference>
<reference evidence="1 2" key="1">
    <citation type="submission" date="2019-03" db="EMBL/GenBank/DDBJ databases">
        <title>Genomics of glacier-inhabiting Cryobacterium strains.</title>
        <authorList>
            <person name="Liu Q."/>
            <person name="Xin Y.-H."/>
        </authorList>
    </citation>
    <scope>NUCLEOTIDE SEQUENCE [LARGE SCALE GENOMIC DNA]</scope>
    <source>
        <strain evidence="1 2">CGMCC 1.4292</strain>
    </source>
</reference>